<evidence type="ECO:0000256" key="3">
    <source>
        <dbReference type="ARBA" id="ARBA00022980"/>
    </source>
</evidence>
<dbReference type="PROSITE" id="PS01145">
    <property type="entry name" value="RIBOSOMAL_L34E"/>
    <property type="match status" value="1"/>
</dbReference>
<keyword evidence="4" id="KW-0687">Ribonucleoprotein</keyword>
<comment type="caution">
    <text evidence="6">The sequence shown here is derived from an EMBL/GenBank/DDBJ whole genome shotgun (WGS) entry which is preliminary data.</text>
</comment>
<gene>
    <name evidence="6" type="ORF">PSACC_02293</name>
</gene>
<dbReference type="InterPro" id="IPR018065">
    <property type="entry name" value="Ribosomal_eL34_CS"/>
</dbReference>
<organism evidence="6 7">
    <name type="scientific">Paramicrosporidium saccamoebae</name>
    <dbReference type="NCBI Taxonomy" id="1246581"/>
    <lineage>
        <taxon>Eukaryota</taxon>
        <taxon>Fungi</taxon>
        <taxon>Fungi incertae sedis</taxon>
        <taxon>Cryptomycota</taxon>
        <taxon>Cryptomycota incertae sedis</taxon>
        <taxon>Paramicrosporidium</taxon>
    </lineage>
</organism>
<sequence>MVQRLTYRRRHAYRTKSNKVRVVKTPGGKLTYLYVDKRAGAIPSIRPHQYTQLSKGRKTVTRAYGGSRCASCVRNRIVRAFLIEEQKIVKKVLKTKTKDAPAEKPAPEKAKTDKAAPSKKKKTMARALWKGPFFQMSLLNAIKRDTKREGVRVTARNNTIIPAFVGSRLLVHNGKEFQPLVVREEMVGQKISAFVACTKPRTYRATNANKNK</sequence>
<dbReference type="HAMAP" id="MF_00531">
    <property type="entry name" value="Ribosomal_uS19"/>
    <property type="match status" value="1"/>
</dbReference>
<dbReference type="EMBL" id="MTSL01000150">
    <property type="protein sequence ID" value="PJF17982.1"/>
    <property type="molecule type" value="Genomic_DNA"/>
</dbReference>
<dbReference type="Proteomes" id="UP000240830">
    <property type="component" value="Unassembled WGS sequence"/>
</dbReference>
<keyword evidence="7" id="KW-1185">Reference proteome</keyword>
<dbReference type="PRINTS" id="PR01250">
    <property type="entry name" value="RIBOSOMALL34"/>
</dbReference>
<dbReference type="PANTHER" id="PTHR10759">
    <property type="entry name" value="60S RIBOSOMAL PROTEIN L34"/>
    <property type="match status" value="1"/>
</dbReference>
<dbReference type="STRING" id="1246581.A0A2H9TJQ6"/>
<dbReference type="Gene3D" id="6.20.340.10">
    <property type="match status" value="1"/>
</dbReference>
<feature type="region of interest" description="Disordered" evidence="5">
    <location>
        <begin position="97"/>
        <end position="120"/>
    </location>
</feature>
<evidence type="ECO:0000256" key="4">
    <source>
        <dbReference type="ARBA" id="ARBA00023274"/>
    </source>
</evidence>
<dbReference type="InterPro" id="IPR038562">
    <property type="entry name" value="Ribosomal_eL34_C_sf"/>
</dbReference>
<dbReference type="OrthoDB" id="277449at2759"/>
<protein>
    <submittedName>
        <fullName evidence="6">Uncharacterized protein</fullName>
    </submittedName>
</protein>
<comment type="similarity">
    <text evidence="2">Belongs to the eukaryotic ribosomal protein eL34 family.</text>
</comment>
<name>A0A2H9TJQ6_9FUNG</name>
<evidence type="ECO:0000256" key="2">
    <source>
        <dbReference type="ARBA" id="ARBA00009875"/>
    </source>
</evidence>
<dbReference type="InterPro" id="IPR002222">
    <property type="entry name" value="Ribosomal_uS19"/>
</dbReference>
<reference evidence="6 7" key="1">
    <citation type="submission" date="2016-10" db="EMBL/GenBank/DDBJ databases">
        <title>The genome of Paramicrosporidium saccamoebae is the missing link in understanding Cryptomycota and Microsporidia evolution.</title>
        <authorList>
            <person name="Quandt C.A."/>
            <person name="Beaudet D."/>
            <person name="Corsaro D."/>
            <person name="Michel R."/>
            <person name="Corradi N."/>
            <person name="James T."/>
        </authorList>
    </citation>
    <scope>NUCLEOTIDE SEQUENCE [LARGE SCALE GENOMIC DNA]</scope>
    <source>
        <strain evidence="6 7">KSL3</strain>
    </source>
</reference>
<evidence type="ECO:0000313" key="7">
    <source>
        <dbReference type="Proteomes" id="UP000240830"/>
    </source>
</evidence>
<dbReference type="InterPro" id="IPR008195">
    <property type="entry name" value="Ribosomal_eL34"/>
</dbReference>
<dbReference type="InterPro" id="IPR023575">
    <property type="entry name" value="Ribosomal_uS19_SF"/>
</dbReference>
<evidence type="ECO:0000256" key="5">
    <source>
        <dbReference type="SAM" id="MobiDB-lite"/>
    </source>
</evidence>
<evidence type="ECO:0000256" key="1">
    <source>
        <dbReference type="ARBA" id="ARBA00007345"/>
    </source>
</evidence>
<keyword evidence="3" id="KW-0689">Ribosomal protein</keyword>
<dbReference type="Gene3D" id="6.20.370.70">
    <property type="match status" value="1"/>
</dbReference>
<dbReference type="SUPFAM" id="SSF54570">
    <property type="entry name" value="Ribosomal protein S19"/>
    <property type="match status" value="1"/>
</dbReference>
<dbReference type="GO" id="GO:1990904">
    <property type="term" value="C:ribonucleoprotein complex"/>
    <property type="evidence" value="ECO:0007669"/>
    <property type="project" value="UniProtKB-KW"/>
</dbReference>
<dbReference type="Gene3D" id="3.30.860.10">
    <property type="entry name" value="30s Ribosomal Protein S19, Chain A"/>
    <property type="match status" value="1"/>
</dbReference>
<dbReference type="GO" id="GO:0003735">
    <property type="term" value="F:structural constituent of ribosome"/>
    <property type="evidence" value="ECO:0007669"/>
    <property type="project" value="InterPro"/>
</dbReference>
<evidence type="ECO:0000313" key="6">
    <source>
        <dbReference type="EMBL" id="PJF17982.1"/>
    </source>
</evidence>
<dbReference type="Pfam" id="PF00203">
    <property type="entry name" value="Ribosomal_S19"/>
    <property type="match status" value="1"/>
</dbReference>
<comment type="similarity">
    <text evidence="1">Belongs to the universal ribosomal protein uS19 family.</text>
</comment>
<dbReference type="GO" id="GO:0005840">
    <property type="term" value="C:ribosome"/>
    <property type="evidence" value="ECO:0007669"/>
    <property type="project" value="UniProtKB-KW"/>
</dbReference>
<accession>A0A2H9TJQ6</accession>
<proteinExistence type="inferred from homology"/>
<dbReference type="AlphaFoldDB" id="A0A2H9TJQ6"/>
<feature type="compositionally biased region" description="Basic and acidic residues" evidence="5">
    <location>
        <begin position="97"/>
        <end position="116"/>
    </location>
</feature>
<dbReference type="Pfam" id="PF01199">
    <property type="entry name" value="Ribosomal_L34e"/>
    <property type="match status" value="1"/>
</dbReference>
<dbReference type="GO" id="GO:0006412">
    <property type="term" value="P:translation"/>
    <property type="evidence" value="ECO:0007669"/>
    <property type="project" value="InterPro"/>
</dbReference>